<dbReference type="EMBL" id="JASPKZ010004580">
    <property type="protein sequence ID" value="KAJ9589968.1"/>
    <property type="molecule type" value="Genomic_DNA"/>
</dbReference>
<name>A0AAD8A065_DIPPU</name>
<dbReference type="AlphaFoldDB" id="A0AAD8A065"/>
<evidence type="ECO:0000313" key="1">
    <source>
        <dbReference type="EMBL" id="KAJ9589968.1"/>
    </source>
</evidence>
<feature type="non-terminal residue" evidence="1">
    <location>
        <position position="1"/>
    </location>
</feature>
<evidence type="ECO:0000313" key="2">
    <source>
        <dbReference type="Proteomes" id="UP001233999"/>
    </source>
</evidence>
<comment type="caution">
    <text evidence="1">The sequence shown here is derived from an EMBL/GenBank/DDBJ whole genome shotgun (WGS) entry which is preliminary data.</text>
</comment>
<keyword evidence="2" id="KW-1185">Reference proteome</keyword>
<accession>A0AAD8A065</accession>
<proteinExistence type="predicted"/>
<dbReference type="Proteomes" id="UP001233999">
    <property type="component" value="Unassembled WGS sequence"/>
</dbReference>
<protein>
    <submittedName>
        <fullName evidence="1">Uncharacterized protein</fullName>
    </submittedName>
</protein>
<reference evidence="1" key="1">
    <citation type="journal article" date="2023" name="IScience">
        <title>Live-bearing cockroach genome reveals convergent evolutionary mechanisms linked to viviparity in insects and beyond.</title>
        <authorList>
            <person name="Fouks B."/>
            <person name="Harrison M.C."/>
            <person name="Mikhailova A.A."/>
            <person name="Marchal E."/>
            <person name="English S."/>
            <person name="Carruthers M."/>
            <person name="Jennings E.C."/>
            <person name="Chiamaka E.L."/>
            <person name="Frigard R.A."/>
            <person name="Pippel M."/>
            <person name="Attardo G.M."/>
            <person name="Benoit J.B."/>
            <person name="Bornberg-Bauer E."/>
            <person name="Tobe S.S."/>
        </authorList>
    </citation>
    <scope>NUCLEOTIDE SEQUENCE</scope>
    <source>
        <strain evidence="1">Stay&amp;Tobe</strain>
    </source>
</reference>
<organism evidence="1 2">
    <name type="scientific">Diploptera punctata</name>
    <name type="common">Pacific beetle cockroach</name>
    <dbReference type="NCBI Taxonomy" id="6984"/>
    <lineage>
        <taxon>Eukaryota</taxon>
        <taxon>Metazoa</taxon>
        <taxon>Ecdysozoa</taxon>
        <taxon>Arthropoda</taxon>
        <taxon>Hexapoda</taxon>
        <taxon>Insecta</taxon>
        <taxon>Pterygota</taxon>
        <taxon>Neoptera</taxon>
        <taxon>Polyneoptera</taxon>
        <taxon>Dictyoptera</taxon>
        <taxon>Blattodea</taxon>
        <taxon>Blaberoidea</taxon>
        <taxon>Blaberidae</taxon>
        <taxon>Diplopterinae</taxon>
        <taxon>Diploptera</taxon>
    </lineage>
</organism>
<gene>
    <name evidence="1" type="ORF">L9F63_016914</name>
</gene>
<feature type="non-terminal residue" evidence="1">
    <location>
        <position position="83"/>
    </location>
</feature>
<reference evidence="1" key="2">
    <citation type="submission" date="2023-05" db="EMBL/GenBank/DDBJ databases">
        <authorList>
            <person name="Fouks B."/>
        </authorList>
    </citation>
    <scope>NUCLEOTIDE SEQUENCE</scope>
    <source>
        <strain evidence="1">Stay&amp;Tobe</strain>
        <tissue evidence="1">Testes</tissue>
    </source>
</reference>
<sequence>QLHHENNIFTRLEVMDFNSVYFPNHSSEEDLSLHVTACPFHRHGRMTRHTSVPAITSAVMSSVIINDSSNNRAQGGENFSPRK</sequence>